<organism evidence="2 3">
    <name type="scientific">Phrynosoma platyrhinos</name>
    <name type="common">Desert horned lizard</name>
    <dbReference type="NCBI Taxonomy" id="52577"/>
    <lineage>
        <taxon>Eukaryota</taxon>
        <taxon>Metazoa</taxon>
        <taxon>Chordata</taxon>
        <taxon>Craniata</taxon>
        <taxon>Vertebrata</taxon>
        <taxon>Euteleostomi</taxon>
        <taxon>Lepidosauria</taxon>
        <taxon>Squamata</taxon>
        <taxon>Bifurcata</taxon>
        <taxon>Unidentata</taxon>
        <taxon>Episquamata</taxon>
        <taxon>Toxicofera</taxon>
        <taxon>Iguania</taxon>
        <taxon>Phrynosomatidae</taxon>
        <taxon>Phrynosomatinae</taxon>
        <taxon>Phrynosoma</taxon>
    </lineage>
</organism>
<evidence type="ECO:0000313" key="3">
    <source>
        <dbReference type="Proteomes" id="UP000826234"/>
    </source>
</evidence>
<feature type="compositionally biased region" description="Gly residues" evidence="1">
    <location>
        <begin position="48"/>
        <end position="57"/>
    </location>
</feature>
<gene>
    <name evidence="2" type="ORF">JD844_000266</name>
</gene>
<dbReference type="EMBL" id="JAIPUX010003776">
    <property type="protein sequence ID" value="KAH0619550.1"/>
    <property type="molecule type" value="Genomic_DNA"/>
</dbReference>
<evidence type="ECO:0000256" key="1">
    <source>
        <dbReference type="SAM" id="MobiDB-lite"/>
    </source>
</evidence>
<feature type="compositionally biased region" description="Low complexity" evidence="1">
    <location>
        <begin position="15"/>
        <end position="31"/>
    </location>
</feature>
<proteinExistence type="predicted"/>
<evidence type="ECO:0000313" key="2">
    <source>
        <dbReference type="EMBL" id="KAH0619550.1"/>
    </source>
</evidence>
<reference evidence="2 3" key="1">
    <citation type="journal article" date="2022" name="Gigascience">
        <title>A chromosome-level genome assembly and annotation of the desert horned lizard, Phrynosoma platyrhinos, provides insight into chromosomal rearrangements among reptiles.</title>
        <authorList>
            <person name="Koochekian N."/>
            <person name="Ascanio A."/>
            <person name="Farleigh K."/>
            <person name="Card D.C."/>
            <person name="Schield D.R."/>
            <person name="Castoe T.A."/>
            <person name="Jezkova T."/>
        </authorList>
    </citation>
    <scope>NUCLEOTIDE SEQUENCE [LARGE SCALE GENOMIC DNA]</scope>
    <source>
        <strain evidence="2">NK-2021</strain>
    </source>
</reference>
<dbReference type="Proteomes" id="UP000826234">
    <property type="component" value="Unassembled WGS sequence"/>
</dbReference>
<sequence length="135" mass="14174">MRGAAAAEELEGFEGEASSASMISGASSSTSPYQPTTEPVGQRRGCLRRGGGGGGGLRCDADYLRGTFGRLKIAQAVGDPRPDGVCGAVGLPSPPFLSLRGASVEVCSERDERVWLLRLRKCGSDWLLRLRECGS</sequence>
<keyword evidence="3" id="KW-1185">Reference proteome</keyword>
<name>A0ABQ7SQJ5_PHRPL</name>
<accession>A0ABQ7SQJ5</accession>
<comment type="caution">
    <text evidence="2">The sequence shown here is derived from an EMBL/GenBank/DDBJ whole genome shotgun (WGS) entry which is preliminary data.</text>
</comment>
<feature type="region of interest" description="Disordered" evidence="1">
    <location>
        <begin position="1"/>
        <end position="57"/>
    </location>
</feature>
<protein>
    <submittedName>
        <fullName evidence="2">Uncharacterized protein</fullName>
    </submittedName>
</protein>